<dbReference type="FunFam" id="3.30.1360.10:FF:000041">
    <property type="entry name" value="Uncharacterized protein"/>
    <property type="match status" value="1"/>
</dbReference>
<feature type="coiled-coil region" evidence="4">
    <location>
        <begin position="58"/>
        <end position="85"/>
    </location>
</feature>
<keyword evidence="4" id="KW-0175">Coiled coil</keyword>
<name>A0E8B2_PARTE</name>
<dbReference type="OrthoDB" id="10248581at2759"/>
<dbReference type="RefSeq" id="XP_001458926.1">
    <property type="nucleotide sequence ID" value="XM_001458889.2"/>
</dbReference>
<accession>A0E8B2</accession>
<dbReference type="Pfam" id="PF13656">
    <property type="entry name" value="RNA_pol_L_2"/>
    <property type="match status" value="1"/>
</dbReference>
<dbReference type="OMA" id="MNAPSRY"/>
<dbReference type="eggNOG" id="KOG4392">
    <property type="taxonomic scope" value="Eukaryota"/>
</dbReference>
<sequence length="97" mass="11442">MNNACCVKLILEDRTIGNLLRTNLLKQKEVTFSRQRQIHPLQHTIEIKVKTKGTIKPYDAIEKTLKDLSEEFKNLEDEWARARKVAEKEKHLMKLEI</sequence>
<evidence type="ECO:0000256" key="4">
    <source>
        <dbReference type="SAM" id="Coils"/>
    </source>
</evidence>
<dbReference type="FunCoup" id="A0E8B2">
    <property type="interactions" value="292"/>
</dbReference>
<dbReference type="PANTHER" id="PTHR13946:SF16">
    <property type="entry name" value="DNA-DIRECTED RNA POLYMERASE II SUBUNIT RPB11"/>
    <property type="match status" value="1"/>
</dbReference>
<dbReference type="InterPro" id="IPR036603">
    <property type="entry name" value="RBP11-like"/>
</dbReference>
<evidence type="ECO:0000256" key="3">
    <source>
        <dbReference type="ARBA" id="ARBA00025751"/>
    </source>
</evidence>
<keyword evidence="1" id="KW-0240">DNA-directed RNA polymerase</keyword>
<dbReference type="GeneID" id="5044711"/>
<dbReference type="HOGENOM" id="CLU_090381_2_3_1"/>
<keyword evidence="7" id="KW-1185">Reference proteome</keyword>
<dbReference type="EMBL" id="CT868663">
    <property type="protein sequence ID" value="CAK91529.1"/>
    <property type="molecule type" value="Genomic_DNA"/>
</dbReference>
<keyword evidence="2" id="KW-0804">Transcription</keyword>
<evidence type="ECO:0000259" key="5">
    <source>
        <dbReference type="Pfam" id="PF13656"/>
    </source>
</evidence>
<organism evidence="6 7">
    <name type="scientific">Paramecium tetraurelia</name>
    <dbReference type="NCBI Taxonomy" id="5888"/>
    <lineage>
        <taxon>Eukaryota</taxon>
        <taxon>Sar</taxon>
        <taxon>Alveolata</taxon>
        <taxon>Ciliophora</taxon>
        <taxon>Intramacronucleata</taxon>
        <taxon>Oligohymenophorea</taxon>
        <taxon>Peniculida</taxon>
        <taxon>Parameciidae</taxon>
        <taxon>Paramecium</taxon>
    </lineage>
</organism>
<comment type="similarity">
    <text evidence="3">Belongs to the archaeal Rpo11/eukaryotic RPB11/RPC19 RNA polymerase subunit family.</text>
</comment>
<dbReference type="PANTHER" id="PTHR13946">
    <property type="entry name" value="DNA-DIRECTED RNA POLYMERASE I,II,III"/>
    <property type="match status" value="1"/>
</dbReference>
<reference evidence="6 7" key="1">
    <citation type="journal article" date="2006" name="Nature">
        <title>Global trends of whole-genome duplications revealed by the ciliate Paramecium tetraurelia.</title>
        <authorList>
            <consortium name="Genoscope"/>
            <person name="Aury J.-M."/>
            <person name="Jaillon O."/>
            <person name="Duret L."/>
            <person name="Noel B."/>
            <person name="Jubin C."/>
            <person name="Porcel B.M."/>
            <person name="Segurens B."/>
            <person name="Daubin V."/>
            <person name="Anthouard V."/>
            <person name="Aiach N."/>
            <person name="Arnaiz O."/>
            <person name="Billaut A."/>
            <person name="Beisson J."/>
            <person name="Blanc I."/>
            <person name="Bouhouche K."/>
            <person name="Camara F."/>
            <person name="Duharcourt S."/>
            <person name="Guigo R."/>
            <person name="Gogendeau D."/>
            <person name="Katinka M."/>
            <person name="Keller A.-M."/>
            <person name="Kissmehl R."/>
            <person name="Klotz C."/>
            <person name="Koll F."/>
            <person name="Le Moue A."/>
            <person name="Lepere C."/>
            <person name="Malinsky S."/>
            <person name="Nowacki M."/>
            <person name="Nowak J.K."/>
            <person name="Plattner H."/>
            <person name="Poulain J."/>
            <person name="Ruiz F."/>
            <person name="Serrano V."/>
            <person name="Zagulski M."/>
            <person name="Dessen P."/>
            <person name="Betermier M."/>
            <person name="Weissenbach J."/>
            <person name="Scarpelli C."/>
            <person name="Schachter V."/>
            <person name="Sperling L."/>
            <person name="Meyer E."/>
            <person name="Cohen J."/>
            <person name="Wincker P."/>
        </authorList>
    </citation>
    <scope>NUCLEOTIDE SEQUENCE [LARGE SCALE GENOMIC DNA]</scope>
    <source>
        <strain evidence="6 7">Stock d4-2</strain>
    </source>
</reference>
<evidence type="ECO:0000256" key="1">
    <source>
        <dbReference type="ARBA" id="ARBA00022478"/>
    </source>
</evidence>
<dbReference type="STRING" id="5888.A0E8B2"/>
<protein>
    <recommendedName>
        <fullName evidence="5">DNA-directed RNA polymerase RBP11-like dimerisation domain-containing protein</fullName>
    </recommendedName>
</protein>
<dbReference type="HAMAP" id="MF_00261">
    <property type="entry name" value="RNApol_arch_Rpo11"/>
    <property type="match status" value="1"/>
</dbReference>
<evidence type="ECO:0000313" key="7">
    <source>
        <dbReference type="Proteomes" id="UP000000600"/>
    </source>
</evidence>
<evidence type="ECO:0000313" key="6">
    <source>
        <dbReference type="EMBL" id="CAK91529.1"/>
    </source>
</evidence>
<dbReference type="KEGG" id="ptm:GSPATT00024257001"/>
<dbReference type="InParanoid" id="A0E8B2"/>
<dbReference type="GO" id="GO:0005665">
    <property type="term" value="C:RNA polymerase II, core complex"/>
    <property type="evidence" value="ECO:0000318"/>
    <property type="project" value="GO_Central"/>
</dbReference>
<evidence type="ECO:0000256" key="2">
    <source>
        <dbReference type="ARBA" id="ARBA00023163"/>
    </source>
</evidence>
<dbReference type="Proteomes" id="UP000000600">
    <property type="component" value="Unassembled WGS sequence"/>
</dbReference>
<proteinExistence type="inferred from homology"/>
<feature type="domain" description="DNA-directed RNA polymerase RBP11-like dimerisation" evidence="5">
    <location>
        <begin position="6"/>
        <end position="78"/>
    </location>
</feature>
<dbReference type="GO" id="GO:0003899">
    <property type="term" value="F:DNA-directed RNA polymerase activity"/>
    <property type="evidence" value="ECO:0007669"/>
    <property type="project" value="InterPro"/>
</dbReference>
<dbReference type="SUPFAM" id="SSF55257">
    <property type="entry name" value="RBP11-like subunits of RNA polymerase"/>
    <property type="match status" value="1"/>
</dbReference>
<gene>
    <name evidence="6" type="ORF">GSPATT00024257001</name>
</gene>
<dbReference type="InterPro" id="IPR009025">
    <property type="entry name" value="RBP11-like_dimer"/>
</dbReference>
<dbReference type="GO" id="GO:0006366">
    <property type="term" value="P:transcription by RNA polymerase II"/>
    <property type="evidence" value="ECO:0000318"/>
    <property type="project" value="GO_Central"/>
</dbReference>
<dbReference type="Gene3D" id="3.30.1360.10">
    <property type="entry name" value="RNA polymerase, RBP11-like subunit"/>
    <property type="match status" value="1"/>
</dbReference>
<dbReference type="InterPro" id="IPR022905">
    <property type="entry name" value="Rpo11-like"/>
</dbReference>
<dbReference type="GO" id="GO:0046983">
    <property type="term" value="F:protein dimerization activity"/>
    <property type="evidence" value="ECO:0007669"/>
    <property type="project" value="InterPro"/>
</dbReference>
<dbReference type="AlphaFoldDB" id="A0E8B2"/>